<evidence type="ECO:0000313" key="2">
    <source>
        <dbReference type="EMBL" id="QDQ12148.1"/>
    </source>
</evidence>
<reference evidence="2 3" key="1">
    <citation type="journal article" date="2019" name="J. Ind. Microbiol. Biotechnol.">
        <title>The complete genomic sequence of Streptomyces spectabilis NRRL-2792 and identification of secondary metabolite biosynthetic gene clusters.</title>
        <authorList>
            <person name="Sinha A."/>
            <person name="Phillips-Salemka S."/>
            <person name="Niraula T.A."/>
            <person name="Short K.A."/>
            <person name="Niraula N.P."/>
        </authorList>
    </citation>
    <scope>NUCLEOTIDE SEQUENCE [LARGE SCALE GENOMIC DNA]</scope>
    <source>
        <strain evidence="2 3">NRRL 2792</strain>
    </source>
</reference>
<dbReference type="RefSeq" id="WP_144004015.1">
    <property type="nucleotide sequence ID" value="NZ_CP040916.1"/>
</dbReference>
<gene>
    <name evidence="2" type="ORF">FH965_17505</name>
</gene>
<dbReference type="Proteomes" id="UP000316806">
    <property type="component" value="Chromosome"/>
</dbReference>
<proteinExistence type="predicted"/>
<protein>
    <submittedName>
        <fullName evidence="2">Uncharacterized protein</fullName>
    </submittedName>
</protein>
<feature type="region of interest" description="Disordered" evidence="1">
    <location>
        <begin position="138"/>
        <end position="174"/>
    </location>
</feature>
<name>A0A516R919_STRST</name>
<evidence type="ECO:0000313" key="3">
    <source>
        <dbReference type="Proteomes" id="UP000316806"/>
    </source>
</evidence>
<feature type="compositionally biased region" description="Pro residues" evidence="1">
    <location>
        <begin position="146"/>
        <end position="160"/>
    </location>
</feature>
<sequence length="174" mass="18596">MSAPSGPTSVAVRRLWCECSVAEAKDPALAREWLLGTYAASSPRLAVRWFCAWAPRLADLIEPPHDAPWVREPSGTLRPARQTPLDAATALRAWPQDVGEHDQALTALRDGAPYRFTVSSDTGVRYCLSARPVVIHSHGRPGDLMLPPPAAADSPLPPPKGTASRGRGAGPRAP</sequence>
<dbReference type="EMBL" id="CP040916">
    <property type="protein sequence ID" value="QDQ12148.1"/>
    <property type="molecule type" value="Genomic_DNA"/>
</dbReference>
<accession>A0A516R919</accession>
<dbReference type="AlphaFoldDB" id="A0A516R919"/>
<evidence type="ECO:0000256" key="1">
    <source>
        <dbReference type="SAM" id="MobiDB-lite"/>
    </source>
</evidence>
<organism evidence="2 3">
    <name type="scientific">Streptomyces spectabilis</name>
    <dbReference type="NCBI Taxonomy" id="68270"/>
    <lineage>
        <taxon>Bacteria</taxon>
        <taxon>Bacillati</taxon>
        <taxon>Actinomycetota</taxon>
        <taxon>Actinomycetes</taxon>
        <taxon>Kitasatosporales</taxon>
        <taxon>Streptomycetaceae</taxon>
        <taxon>Streptomyces</taxon>
    </lineage>
</organism>